<feature type="transmembrane region" description="Helical" evidence="11">
    <location>
        <begin position="6"/>
        <end position="30"/>
    </location>
</feature>
<evidence type="ECO:0000256" key="5">
    <source>
        <dbReference type="ARBA" id="ARBA00022737"/>
    </source>
</evidence>
<dbReference type="Gene3D" id="1.20.1280.290">
    <property type="match status" value="1"/>
</dbReference>
<keyword evidence="3" id="KW-0813">Transport</keyword>
<keyword evidence="4 11" id="KW-0812">Transmembrane</keyword>
<dbReference type="RefSeq" id="XP_020131694.1">
    <property type="nucleotide sequence ID" value="XM_020271627.1"/>
</dbReference>
<dbReference type="GeneID" id="31011886"/>
<keyword evidence="6" id="KW-0769">Symport</keyword>
<comment type="similarity">
    <text evidence="2">Belongs to the cystinosin family.</text>
</comment>
<keyword evidence="5" id="KW-0677">Repeat</keyword>
<keyword evidence="9" id="KW-0458">Lysosome</keyword>
<evidence type="ECO:0000256" key="2">
    <source>
        <dbReference type="ARBA" id="ARBA00006855"/>
    </source>
</evidence>
<dbReference type="Pfam" id="PF04193">
    <property type="entry name" value="PQ-loop"/>
    <property type="match status" value="2"/>
</dbReference>
<comment type="catalytic activity">
    <reaction evidence="10">
        <text>L-cystine(out) + H(+)(out) = L-cystine(in) + H(+)(in)</text>
        <dbReference type="Rhea" id="RHEA:66172"/>
        <dbReference type="ChEBI" id="CHEBI:15378"/>
        <dbReference type="ChEBI" id="CHEBI:35491"/>
    </reaction>
    <physiologicalReaction direction="left-to-right" evidence="10">
        <dbReference type="Rhea" id="RHEA:66173"/>
    </physiologicalReaction>
</comment>
<proteinExistence type="inferred from homology"/>
<evidence type="ECO:0000256" key="8">
    <source>
        <dbReference type="ARBA" id="ARBA00023136"/>
    </source>
</evidence>
<evidence type="ECO:0000313" key="13">
    <source>
        <dbReference type="Proteomes" id="UP000183809"/>
    </source>
</evidence>
<sequence length="284" mass="31706">MASPEVVYLAQGLSRLLGWSYFLCWSGSFYPQPLMNWRRKSTLGFGIDFPTLNIIGFVAYTVSTAATLWSPTIRAQYAARYPGAPEPTVRFNDFAFALHALVMSLIIYSQFWLKTWGFKVGADQKMSSLAKGIFWGNIVGVVIVTVVVWVKGKDGGHDASGWAWIDVIYAIGYVKLVVTVVKYVPQVWLNYKRKSTVGFSIGGMLLDFSGGILSNLQLVIDSSLQADWSGITGNPVKFGLANVSIIFDVIFIVQHYVVYRHAREVEERDEESNGERRPLLSARP</sequence>
<evidence type="ECO:0000256" key="1">
    <source>
        <dbReference type="ARBA" id="ARBA00004155"/>
    </source>
</evidence>
<dbReference type="GO" id="GO:0005774">
    <property type="term" value="C:vacuolar membrane"/>
    <property type="evidence" value="ECO:0007669"/>
    <property type="project" value="TreeGrafter"/>
</dbReference>
<dbReference type="OrthoDB" id="75720at2759"/>
<dbReference type="SMART" id="SM00679">
    <property type="entry name" value="CTNS"/>
    <property type="match status" value="2"/>
</dbReference>
<feature type="transmembrane region" description="Helical" evidence="11">
    <location>
        <begin position="196"/>
        <end position="220"/>
    </location>
</feature>
<evidence type="ECO:0000256" key="6">
    <source>
        <dbReference type="ARBA" id="ARBA00022847"/>
    </source>
</evidence>
<dbReference type="InterPro" id="IPR006603">
    <property type="entry name" value="PQ-loop_rpt"/>
</dbReference>
<organism evidence="12 13">
    <name type="scientific">Diplodia corticola</name>
    <dbReference type="NCBI Taxonomy" id="236234"/>
    <lineage>
        <taxon>Eukaryota</taxon>
        <taxon>Fungi</taxon>
        <taxon>Dikarya</taxon>
        <taxon>Ascomycota</taxon>
        <taxon>Pezizomycotina</taxon>
        <taxon>Dothideomycetes</taxon>
        <taxon>Dothideomycetes incertae sedis</taxon>
        <taxon>Botryosphaeriales</taxon>
        <taxon>Botryosphaeriaceae</taxon>
        <taxon>Diplodia</taxon>
    </lineage>
</organism>
<comment type="subcellular location">
    <subcellularLocation>
        <location evidence="1">Lysosome membrane</location>
        <topology evidence="1">Multi-pass membrane protein</topology>
    </subcellularLocation>
</comment>
<name>A0A1J9R5C9_9PEZI</name>
<dbReference type="AlphaFoldDB" id="A0A1J9R5C9"/>
<evidence type="ECO:0000256" key="11">
    <source>
        <dbReference type="SAM" id="Phobius"/>
    </source>
</evidence>
<dbReference type="NCBIfam" id="TIGR00951">
    <property type="entry name" value="2A43"/>
    <property type="match status" value="1"/>
</dbReference>
<keyword evidence="8 11" id="KW-0472">Membrane</keyword>
<evidence type="ECO:0000256" key="10">
    <source>
        <dbReference type="ARBA" id="ARBA00048473"/>
    </source>
</evidence>
<evidence type="ECO:0000313" key="12">
    <source>
        <dbReference type="EMBL" id="OJD35434.1"/>
    </source>
</evidence>
<evidence type="ECO:0000256" key="7">
    <source>
        <dbReference type="ARBA" id="ARBA00022989"/>
    </source>
</evidence>
<dbReference type="FunFam" id="1.20.1280.290:FF:000016">
    <property type="entry name" value="Cystinosin homolog"/>
    <property type="match status" value="1"/>
</dbReference>
<dbReference type="GO" id="GO:0015184">
    <property type="term" value="F:L-cystine transmembrane transporter activity"/>
    <property type="evidence" value="ECO:0007669"/>
    <property type="project" value="TreeGrafter"/>
</dbReference>
<comment type="caution">
    <text evidence="12">The sequence shown here is derived from an EMBL/GenBank/DDBJ whole genome shotgun (WGS) entry which is preliminary data.</text>
</comment>
<dbReference type="PANTHER" id="PTHR13131">
    <property type="entry name" value="CYSTINOSIN"/>
    <property type="match status" value="1"/>
</dbReference>
<dbReference type="Proteomes" id="UP000183809">
    <property type="component" value="Unassembled WGS sequence"/>
</dbReference>
<evidence type="ECO:0000256" key="4">
    <source>
        <dbReference type="ARBA" id="ARBA00022692"/>
    </source>
</evidence>
<protein>
    <submittedName>
        <fullName evidence="12">Lysosomal l-cystine transporter</fullName>
    </submittedName>
</protein>
<dbReference type="GO" id="GO:0015293">
    <property type="term" value="F:symporter activity"/>
    <property type="evidence" value="ECO:0007669"/>
    <property type="project" value="UniProtKB-KW"/>
</dbReference>
<feature type="transmembrane region" description="Helical" evidence="11">
    <location>
        <begin position="42"/>
        <end position="62"/>
    </location>
</feature>
<accession>A0A1J9R5C9</accession>
<keyword evidence="13" id="KW-1185">Reference proteome</keyword>
<feature type="transmembrane region" description="Helical" evidence="11">
    <location>
        <begin position="133"/>
        <end position="150"/>
    </location>
</feature>
<feature type="transmembrane region" description="Helical" evidence="11">
    <location>
        <begin position="94"/>
        <end position="113"/>
    </location>
</feature>
<evidence type="ECO:0000256" key="3">
    <source>
        <dbReference type="ARBA" id="ARBA00022448"/>
    </source>
</evidence>
<feature type="transmembrane region" description="Helical" evidence="11">
    <location>
        <begin position="240"/>
        <end position="259"/>
    </location>
</feature>
<reference evidence="12 13" key="1">
    <citation type="submission" date="2016-10" db="EMBL/GenBank/DDBJ databases">
        <title>Proteomics and genomics reveal pathogen-plant mechanisms compatible with a hemibiotrophic lifestyle of Diplodia corticola.</title>
        <authorList>
            <person name="Fernandes I."/>
            <person name="De Jonge R."/>
            <person name="Van De Peer Y."/>
            <person name="Devreese B."/>
            <person name="Alves A."/>
            <person name="Esteves A.C."/>
        </authorList>
    </citation>
    <scope>NUCLEOTIDE SEQUENCE [LARGE SCALE GENOMIC DNA]</scope>
    <source>
        <strain evidence="12 13">CBS 112549</strain>
    </source>
</reference>
<gene>
    <name evidence="12" type="ORF">BKCO1_1700017</name>
</gene>
<dbReference type="InterPro" id="IPR005282">
    <property type="entry name" value="LC_transporter"/>
</dbReference>
<dbReference type="PANTHER" id="PTHR13131:SF5">
    <property type="entry name" value="CYSTINOSIN"/>
    <property type="match status" value="1"/>
</dbReference>
<keyword evidence="7 11" id="KW-1133">Transmembrane helix</keyword>
<evidence type="ECO:0000256" key="9">
    <source>
        <dbReference type="ARBA" id="ARBA00023228"/>
    </source>
</evidence>
<dbReference type="STRING" id="236234.A0A1J9R5C9"/>
<feature type="transmembrane region" description="Helical" evidence="11">
    <location>
        <begin position="162"/>
        <end position="184"/>
    </location>
</feature>
<dbReference type="EMBL" id="MNUE01000017">
    <property type="protein sequence ID" value="OJD35434.1"/>
    <property type="molecule type" value="Genomic_DNA"/>
</dbReference>
<dbReference type="GO" id="GO:0000324">
    <property type="term" value="C:fungal-type vacuole"/>
    <property type="evidence" value="ECO:0007669"/>
    <property type="project" value="TreeGrafter"/>
</dbReference>